<reference evidence="1" key="1">
    <citation type="submission" date="2019-06" db="EMBL/GenBank/DDBJ databases">
        <authorList>
            <consortium name="Wellcome Sanger Institute Data Sharing"/>
        </authorList>
    </citation>
    <scope>NUCLEOTIDE SEQUENCE [LARGE SCALE GENOMIC DNA]</scope>
</reference>
<name>A0A672HR31_SALFA</name>
<organism evidence="1 2">
    <name type="scientific">Salarias fasciatus</name>
    <name type="common">Jewelled blenny</name>
    <name type="synonym">Blennius fasciatus</name>
    <dbReference type="NCBI Taxonomy" id="181472"/>
    <lineage>
        <taxon>Eukaryota</taxon>
        <taxon>Metazoa</taxon>
        <taxon>Chordata</taxon>
        <taxon>Craniata</taxon>
        <taxon>Vertebrata</taxon>
        <taxon>Euteleostomi</taxon>
        <taxon>Actinopterygii</taxon>
        <taxon>Neopterygii</taxon>
        <taxon>Teleostei</taxon>
        <taxon>Neoteleostei</taxon>
        <taxon>Acanthomorphata</taxon>
        <taxon>Ovalentaria</taxon>
        <taxon>Blenniimorphae</taxon>
        <taxon>Blenniiformes</taxon>
        <taxon>Blennioidei</taxon>
        <taxon>Blenniidae</taxon>
        <taxon>Salariinae</taxon>
        <taxon>Salarias</taxon>
    </lineage>
</organism>
<accession>A0A672HR31</accession>
<evidence type="ECO:0000313" key="1">
    <source>
        <dbReference type="Ensembl" id="ENSSFAP00005031374.1"/>
    </source>
</evidence>
<reference evidence="1" key="3">
    <citation type="submission" date="2025-09" db="UniProtKB">
        <authorList>
            <consortium name="Ensembl"/>
        </authorList>
    </citation>
    <scope>IDENTIFICATION</scope>
</reference>
<dbReference type="InParanoid" id="A0A672HR31"/>
<sequence length="92" mass="9968">MLYIQANGEAERTVATVKGLWKGKGDKAAALQTYRATPLESGYSPGQLLMGRQIRSGVPQVPAALQNQNQNQNQFIVIAQCATKFQAASVYI</sequence>
<dbReference type="Ensembl" id="ENSSFAT00005032506.1">
    <property type="protein sequence ID" value="ENSSFAP00005031374.1"/>
    <property type="gene ID" value="ENSSFAG00005015923.1"/>
</dbReference>
<evidence type="ECO:0000313" key="2">
    <source>
        <dbReference type="Proteomes" id="UP000472267"/>
    </source>
</evidence>
<proteinExistence type="predicted"/>
<protein>
    <submittedName>
        <fullName evidence="1">Uncharacterized protein</fullName>
    </submittedName>
</protein>
<reference evidence="1" key="2">
    <citation type="submission" date="2025-08" db="UniProtKB">
        <authorList>
            <consortium name="Ensembl"/>
        </authorList>
    </citation>
    <scope>IDENTIFICATION</scope>
</reference>
<dbReference type="OMA" id="MLYIQAN"/>
<dbReference type="AlphaFoldDB" id="A0A672HR31"/>
<dbReference type="Proteomes" id="UP000472267">
    <property type="component" value="Chromosome 13"/>
</dbReference>
<keyword evidence="2" id="KW-1185">Reference proteome</keyword>